<feature type="compositionally biased region" description="Basic and acidic residues" evidence="1">
    <location>
        <begin position="164"/>
        <end position="182"/>
    </location>
</feature>
<evidence type="ECO:0000313" key="4">
    <source>
        <dbReference type="Proteomes" id="UP000751190"/>
    </source>
</evidence>
<organism evidence="3 4">
    <name type="scientific">Diacronema lutheri</name>
    <name type="common">Unicellular marine alga</name>
    <name type="synonym">Monochrysis lutheri</name>
    <dbReference type="NCBI Taxonomy" id="2081491"/>
    <lineage>
        <taxon>Eukaryota</taxon>
        <taxon>Haptista</taxon>
        <taxon>Haptophyta</taxon>
        <taxon>Pavlovophyceae</taxon>
        <taxon>Pavlovales</taxon>
        <taxon>Pavlovaceae</taxon>
        <taxon>Diacronema</taxon>
    </lineage>
</organism>
<dbReference type="Gene3D" id="3.10.110.10">
    <property type="entry name" value="Ubiquitin Conjugating Enzyme"/>
    <property type="match status" value="1"/>
</dbReference>
<dbReference type="Proteomes" id="UP000751190">
    <property type="component" value="Unassembled WGS sequence"/>
</dbReference>
<comment type="caution">
    <text evidence="3">The sequence shown here is derived from an EMBL/GenBank/DDBJ whole genome shotgun (WGS) entry which is preliminary data.</text>
</comment>
<reference evidence="3" key="1">
    <citation type="submission" date="2021-05" db="EMBL/GenBank/DDBJ databases">
        <title>The genome of the haptophyte Pavlova lutheri (Diacronema luteri, Pavlovales) - a model for lipid biosynthesis in eukaryotic algae.</title>
        <authorList>
            <person name="Hulatt C.J."/>
            <person name="Posewitz M.C."/>
        </authorList>
    </citation>
    <scope>NUCLEOTIDE SEQUENCE</scope>
    <source>
        <strain evidence="3">NIVA-4/92</strain>
    </source>
</reference>
<evidence type="ECO:0000313" key="3">
    <source>
        <dbReference type="EMBL" id="KAG8460310.1"/>
    </source>
</evidence>
<dbReference type="SUPFAM" id="SSF54495">
    <property type="entry name" value="UBC-like"/>
    <property type="match status" value="1"/>
</dbReference>
<dbReference type="PANTHER" id="PTHR12292">
    <property type="entry name" value="RWD DOMAIN-CONTAINING PROTEIN"/>
    <property type="match status" value="1"/>
</dbReference>
<evidence type="ECO:0000259" key="2">
    <source>
        <dbReference type="PROSITE" id="PS50908"/>
    </source>
</evidence>
<dbReference type="AlphaFoldDB" id="A0A8J6C832"/>
<feature type="compositionally biased region" description="Gly residues" evidence="1">
    <location>
        <begin position="231"/>
        <end position="240"/>
    </location>
</feature>
<feature type="compositionally biased region" description="Acidic residues" evidence="1">
    <location>
        <begin position="271"/>
        <end position="293"/>
    </location>
</feature>
<feature type="compositionally biased region" description="Basic and acidic residues" evidence="1">
    <location>
        <begin position="252"/>
        <end position="263"/>
    </location>
</feature>
<accession>A0A8J6C832</accession>
<feature type="region of interest" description="Disordered" evidence="1">
    <location>
        <begin position="227"/>
        <end position="293"/>
    </location>
</feature>
<dbReference type="EMBL" id="JAGTXO010000033">
    <property type="protein sequence ID" value="KAG8460310.1"/>
    <property type="molecule type" value="Genomic_DNA"/>
</dbReference>
<feature type="region of interest" description="Disordered" evidence="1">
    <location>
        <begin position="136"/>
        <end position="190"/>
    </location>
</feature>
<keyword evidence="4" id="KW-1185">Reference proteome</keyword>
<dbReference type="InterPro" id="IPR040213">
    <property type="entry name" value="GIR2-like"/>
</dbReference>
<name>A0A8J6C832_DIALT</name>
<dbReference type="GO" id="GO:0033554">
    <property type="term" value="P:cellular response to stress"/>
    <property type="evidence" value="ECO:0007669"/>
    <property type="project" value="UniProtKB-ARBA"/>
</dbReference>
<feature type="domain" description="RWD" evidence="2">
    <location>
        <begin position="9"/>
        <end position="119"/>
    </location>
</feature>
<gene>
    <name evidence="3" type="ORF">KFE25_011801</name>
</gene>
<proteinExistence type="predicted"/>
<dbReference type="GO" id="GO:0009893">
    <property type="term" value="P:positive regulation of metabolic process"/>
    <property type="evidence" value="ECO:0007669"/>
    <property type="project" value="UniProtKB-ARBA"/>
</dbReference>
<dbReference type="OMA" id="CERIKEW"/>
<protein>
    <recommendedName>
        <fullName evidence="2">RWD domain-containing protein</fullName>
    </recommendedName>
</protein>
<dbReference type="CDD" id="cd23823">
    <property type="entry name" value="RWD_GCN2"/>
    <property type="match status" value="1"/>
</dbReference>
<dbReference type="GO" id="GO:0051246">
    <property type="term" value="P:regulation of protein metabolic process"/>
    <property type="evidence" value="ECO:0007669"/>
    <property type="project" value="UniProtKB-ARBA"/>
</dbReference>
<dbReference type="InterPro" id="IPR016135">
    <property type="entry name" value="UBQ-conjugating_enzyme/RWD"/>
</dbReference>
<dbReference type="GO" id="GO:0010468">
    <property type="term" value="P:regulation of gene expression"/>
    <property type="evidence" value="ECO:0007669"/>
    <property type="project" value="UniProtKB-ARBA"/>
</dbReference>
<dbReference type="FunFam" id="3.10.110.10:FF:000050">
    <property type="entry name" value="eIF-2-alpha kinase GCN2"/>
    <property type="match status" value="1"/>
</dbReference>
<sequence length="293" mass="30917">MDHAEEQGMEVEMLQAMFMEDFALERAEPPAAFRIALFPESGGATDGANHVAADLHVAYAPRYPAEPPELRLVPKLGLSDALAADAQAMLAAAAASDELLGAAMVWSLAERAQAWLREHNAPPATNMHDEMMKRMADHADGGGTDGADAGADDDDEDGAGADGGADRKRAPQRGTDVDERQQHGSYTPVTPENFAAWRTAFEARHGIVAVEASSKVTGRQLFETARQQGGAAAGAGGGGIADDDEGEGEDADYSRRAVEDEAGKAVGGEGPIDESLFDDDDDDDYVDEEDEDD</sequence>
<dbReference type="InterPro" id="IPR006575">
    <property type="entry name" value="RWD_dom"/>
</dbReference>
<dbReference type="Pfam" id="PF05773">
    <property type="entry name" value="RWD"/>
    <property type="match status" value="1"/>
</dbReference>
<feature type="compositionally biased region" description="Acidic residues" evidence="1">
    <location>
        <begin position="150"/>
        <end position="159"/>
    </location>
</feature>
<evidence type="ECO:0000256" key="1">
    <source>
        <dbReference type="SAM" id="MobiDB-lite"/>
    </source>
</evidence>
<feature type="compositionally biased region" description="Acidic residues" evidence="1">
    <location>
        <begin position="241"/>
        <end position="251"/>
    </location>
</feature>
<dbReference type="OrthoDB" id="277175at2759"/>
<dbReference type="PROSITE" id="PS50908">
    <property type="entry name" value="RWD"/>
    <property type="match status" value="1"/>
</dbReference>
<dbReference type="SMART" id="SM00591">
    <property type="entry name" value="RWD"/>
    <property type="match status" value="1"/>
</dbReference>